<keyword evidence="1" id="KW-0812">Transmembrane</keyword>
<evidence type="ECO:0000313" key="3">
    <source>
        <dbReference type="RefSeq" id="XP_009768209.1"/>
    </source>
</evidence>
<dbReference type="Proteomes" id="UP000189701">
    <property type="component" value="Unplaced"/>
</dbReference>
<keyword evidence="1" id="KW-1133">Transmembrane helix</keyword>
<dbReference type="AlphaFoldDB" id="A0A1U7W0P4"/>
<protein>
    <submittedName>
        <fullName evidence="3">Uncharacterized protein LOC104219258</fullName>
    </submittedName>
</protein>
<sequence>MLISITNSDKKKTTITNNNKERQHALSKLSVSFSFIFLLCFFDYFIIFFLWGLINSSIIL</sequence>
<accession>A0A1U7W0P4</accession>
<gene>
    <name evidence="3" type="primary">LOC104219258</name>
</gene>
<proteinExistence type="predicted"/>
<name>A0A1U7W0P4_NICSY</name>
<organism evidence="2 3">
    <name type="scientific">Nicotiana sylvestris</name>
    <name type="common">Wood tobacco</name>
    <name type="synonym">South American tobacco</name>
    <dbReference type="NCBI Taxonomy" id="4096"/>
    <lineage>
        <taxon>Eukaryota</taxon>
        <taxon>Viridiplantae</taxon>
        <taxon>Streptophyta</taxon>
        <taxon>Embryophyta</taxon>
        <taxon>Tracheophyta</taxon>
        <taxon>Spermatophyta</taxon>
        <taxon>Magnoliopsida</taxon>
        <taxon>eudicotyledons</taxon>
        <taxon>Gunneridae</taxon>
        <taxon>Pentapetalae</taxon>
        <taxon>asterids</taxon>
        <taxon>lamiids</taxon>
        <taxon>Solanales</taxon>
        <taxon>Solanaceae</taxon>
        <taxon>Nicotianoideae</taxon>
        <taxon>Nicotianeae</taxon>
        <taxon>Nicotiana</taxon>
    </lineage>
</organism>
<reference evidence="2" key="1">
    <citation type="journal article" date="2013" name="Genome Biol.">
        <title>Reference genomes and transcriptomes of Nicotiana sylvestris and Nicotiana tomentosiformis.</title>
        <authorList>
            <person name="Sierro N."/>
            <person name="Battey J.N."/>
            <person name="Ouadi S."/>
            <person name="Bovet L."/>
            <person name="Goepfert S."/>
            <person name="Bakaher N."/>
            <person name="Peitsch M.C."/>
            <person name="Ivanov N.V."/>
        </authorList>
    </citation>
    <scope>NUCLEOTIDE SEQUENCE [LARGE SCALE GENOMIC DNA]</scope>
</reference>
<feature type="non-terminal residue" evidence="3">
    <location>
        <position position="60"/>
    </location>
</feature>
<reference evidence="3" key="2">
    <citation type="submission" date="2025-08" db="UniProtKB">
        <authorList>
            <consortium name="RefSeq"/>
        </authorList>
    </citation>
    <scope>IDENTIFICATION</scope>
    <source>
        <tissue evidence="3">Leaf</tissue>
    </source>
</reference>
<feature type="transmembrane region" description="Helical" evidence="1">
    <location>
        <begin position="29"/>
        <end position="54"/>
    </location>
</feature>
<keyword evidence="2" id="KW-1185">Reference proteome</keyword>
<evidence type="ECO:0000313" key="2">
    <source>
        <dbReference type="Proteomes" id="UP000189701"/>
    </source>
</evidence>
<keyword evidence="1" id="KW-0472">Membrane</keyword>
<evidence type="ECO:0000256" key="1">
    <source>
        <dbReference type="SAM" id="Phobius"/>
    </source>
</evidence>
<dbReference type="RefSeq" id="XP_009768209.1">
    <property type="nucleotide sequence ID" value="XM_009769907.1"/>
</dbReference>